<protein>
    <submittedName>
        <fullName evidence="1">Uncharacterized protein</fullName>
    </submittedName>
</protein>
<name>A0AAD3XNN2_NEPGR</name>
<proteinExistence type="predicted"/>
<dbReference type="Proteomes" id="UP001279734">
    <property type="component" value="Unassembled WGS sequence"/>
</dbReference>
<gene>
    <name evidence="1" type="ORF">Nepgr_012761</name>
</gene>
<keyword evidence="2" id="KW-1185">Reference proteome</keyword>
<evidence type="ECO:0000313" key="2">
    <source>
        <dbReference type="Proteomes" id="UP001279734"/>
    </source>
</evidence>
<dbReference type="EMBL" id="BSYO01000010">
    <property type="protein sequence ID" value="GMH10920.1"/>
    <property type="molecule type" value="Genomic_DNA"/>
</dbReference>
<evidence type="ECO:0000313" key="1">
    <source>
        <dbReference type="EMBL" id="GMH10920.1"/>
    </source>
</evidence>
<comment type="caution">
    <text evidence="1">The sequence shown here is derived from an EMBL/GenBank/DDBJ whole genome shotgun (WGS) entry which is preliminary data.</text>
</comment>
<reference evidence="1" key="1">
    <citation type="submission" date="2023-05" db="EMBL/GenBank/DDBJ databases">
        <title>Nepenthes gracilis genome sequencing.</title>
        <authorList>
            <person name="Fukushima K."/>
        </authorList>
    </citation>
    <scope>NUCLEOTIDE SEQUENCE</scope>
    <source>
        <strain evidence="1">SING2019-196</strain>
    </source>
</reference>
<organism evidence="1 2">
    <name type="scientific">Nepenthes gracilis</name>
    <name type="common">Slender pitcher plant</name>
    <dbReference type="NCBI Taxonomy" id="150966"/>
    <lineage>
        <taxon>Eukaryota</taxon>
        <taxon>Viridiplantae</taxon>
        <taxon>Streptophyta</taxon>
        <taxon>Embryophyta</taxon>
        <taxon>Tracheophyta</taxon>
        <taxon>Spermatophyta</taxon>
        <taxon>Magnoliopsida</taxon>
        <taxon>eudicotyledons</taxon>
        <taxon>Gunneridae</taxon>
        <taxon>Pentapetalae</taxon>
        <taxon>Caryophyllales</taxon>
        <taxon>Nepenthaceae</taxon>
        <taxon>Nepenthes</taxon>
    </lineage>
</organism>
<sequence>MMEKTEEMQTQGIIVVHTIFPTITDANVRKVLAVLCFGSRTWKPVDFPLTQRQGCILLPLAKTYEEHEEAYQLVEPVTKHFMGLRFMLATVEMIMRMMIWLRVLHSW</sequence>
<dbReference type="AlphaFoldDB" id="A0AAD3XNN2"/>
<accession>A0AAD3XNN2</accession>